<name>A0A8J3V6R7_9ACTN</name>
<keyword evidence="1" id="KW-0472">Membrane</keyword>
<keyword evidence="1" id="KW-1133">Transmembrane helix</keyword>
<dbReference type="InterPro" id="IPR046253">
    <property type="entry name" value="DUF6286"/>
</dbReference>
<sequence>MLARGDRLMSVVQEIFAGASARGDSRRAVRRNAVRALRPGRTPMGIVVAAVLSVGAWALAVEIIATIFGSPVLWPPLHRLLSTTFADPAVPGTAAMMIVCGVGLLALAVLPGRPRLVPLESEDPLLVMGLTRAGLSRTLAVAAQTVEGVQRARVRMLRDQIEVVVVTEAKGAGELLREVGAAVGDQLSGLGAQCRHEVVVRLRRRRRG</sequence>
<keyword evidence="1" id="KW-0812">Transmembrane</keyword>
<dbReference type="Proteomes" id="UP000630097">
    <property type="component" value="Unassembled WGS sequence"/>
</dbReference>
<feature type="domain" description="DUF6286" evidence="2">
    <location>
        <begin position="99"/>
        <end position="203"/>
    </location>
</feature>
<feature type="transmembrane region" description="Helical" evidence="1">
    <location>
        <begin position="89"/>
        <end position="110"/>
    </location>
</feature>
<feature type="transmembrane region" description="Helical" evidence="1">
    <location>
        <begin position="45"/>
        <end position="69"/>
    </location>
</feature>
<dbReference type="AlphaFoldDB" id="A0A8J3V6R7"/>
<dbReference type="EMBL" id="BONV01000025">
    <property type="protein sequence ID" value="GIG81790.1"/>
    <property type="molecule type" value="Genomic_DNA"/>
</dbReference>
<dbReference type="Pfam" id="PF19803">
    <property type="entry name" value="DUF6286"/>
    <property type="match status" value="1"/>
</dbReference>
<proteinExistence type="predicted"/>
<keyword evidence="4" id="KW-1185">Reference proteome</keyword>
<evidence type="ECO:0000313" key="4">
    <source>
        <dbReference type="Proteomes" id="UP000630097"/>
    </source>
</evidence>
<evidence type="ECO:0000259" key="2">
    <source>
        <dbReference type="Pfam" id="PF19803"/>
    </source>
</evidence>
<gene>
    <name evidence="3" type="ORF">Pka01_49170</name>
</gene>
<reference evidence="3 4" key="1">
    <citation type="submission" date="2021-01" db="EMBL/GenBank/DDBJ databases">
        <title>Whole genome shotgun sequence of Planotetraspora kaengkrachanensis NBRC 104272.</title>
        <authorList>
            <person name="Komaki H."/>
            <person name="Tamura T."/>
        </authorList>
    </citation>
    <scope>NUCLEOTIDE SEQUENCE [LARGE SCALE GENOMIC DNA]</scope>
    <source>
        <strain evidence="3 4">NBRC 104272</strain>
    </source>
</reference>
<evidence type="ECO:0000313" key="3">
    <source>
        <dbReference type="EMBL" id="GIG81790.1"/>
    </source>
</evidence>
<accession>A0A8J3V6R7</accession>
<evidence type="ECO:0000256" key="1">
    <source>
        <dbReference type="SAM" id="Phobius"/>
    </source>
</evidence>
<comment type="caution">
    <text evidence="3">The sequence shown here is derived from an EMBL/GenBank/DDBJ whole genome shotgun (WGS) entry which is preliminary data.</text>
</comment>
<organism evidence="3 4">
    <name type="scientific">Planotetraspora kaengkrachanensis</name>
    <dbReference type="NCBI Taxonomy" id="575193"/>
    <lineage>
        <taxon>Bacteria</taxon>
        <taxon>Bacillati</taxon>
        <taxon>Actinomycetota</taxon>
        <taxon>Actinomycetes</taxon>
        <taxon>Streptosporangiales</taxon>
        <taxon>Streptosporangiaceae</taxon>
        <taxon>Planotetraspora</taxon>
    </lineage>
</organism>
<protein>
    <recommendedName>
        <fullName evidence="2">DUF6286 domain-containing protein</fullName>
    </recommendedName>
</protein>